<sequence length="134" mass="15186">MILTFGLLLDAMKIGFQVHGLQQFTVEQLEGMQTMKKSSMKHLNCLFLQVRVFETLYSMRMFSQLQTEDEPQAAGKKLTETTFTCGSCDNITYIVVKPNHNPATNPECQSESETKTQSQIEIKGEAQSKTENQK</sequence>
<protein>
    <submittedName>
        <fullName evidence="1">Uncharacterized protein</fullName>
    </submittedName>
</protein>
<evidence type="ECO:0000313" key="2">
    <source>
        <dbReference type="Proteomes" id="UP001055879"/>
    </source>
</evidence>
<evidence type="ECO:0000313" key="1">
    <source>
        <dbReference type="EMBL" id="KAI3665384.1"/>
    </source>
</evidence>
<keyword evidence="2" id="KW-1185">Reference proteome</keyword>
<gene>
    <name evidence="1" type="ORF">L6452_44008</name>
</gene>
<dbReference type="EMBL" id="CM042064">
    <property type="protein sequence ID" value="KAI3665384.1"/>
    <property type="molecule type" value="Genomic_DNA"/>
</dbReference>
<reference evidence="2" key="1">
    <citation type="journal article" date="2022" name="Mol. Ecol. Resour.">
        <title>The genomes of chicory, endive, great burdock and yacon provide insights into Asteraceae palaeo-polyploidization history and plant inulin production.</title>
        <authorList>
            <person name="Fan W."/>
            <person name="Wang S."/>
            <person name="Wang H."/>
            <person name="Wang A."/>
            <person name="Jiang F."/>
            <person name="Liu H."/>
            <person name="Zhao H."/>
            <person name="Xu D."/>
            <person name="Zhang Y."/>
        </authorList>
    </citation>
    <scope>NUCLEOTIDE SEQUENCE [LARGE SCALE GENOMIC DNA]</scope>
    <source>
        <strain evidence="2">cv. Niubang</strain>
    </source>
</reference>
<dbReference type="Proteomes" id="UP001055879">
    <property type="component" value="Linkage Group LG18"/>
</dbReference>
<accession>A0ACB8XE32</accession>
<name>A0ACB8XE32_ARCLA</name>
<organism evidence="1 2">
    <name type="scientific">Arctium lappa</name>
    <name type="common">Greater burdock</name>
    <name type="synonym">Lappa major</name>
    <dbReference type="NCBI Taxonomy" id="4217"/>
    <lineage>
        <taxon>Eukaryota</taxon>
        <taxon>Viridiplantae</taxon>
        <taxon>Streptophyta</taxon>
        <taxon>Embryophyta</taxon>
        <taxon>Tracheophyta</taxon>
        <taxon>Spermatophyta</taxon>
        <taxon>Magnoliopsida</taxon>
        <taxon>eudicotyledons</taxon>
        <taxon>Gunneridae</taxon>
        <taxon>Pentapetalae</taxon>
        <taxon>asterids</taxon>
        <taxon>campanulids</taxon>
        <taxon>Asterales</taxon>
        <taxon>Asteraceae</taxon>
        <taxon>Carduoideae</taxon>
        <taxon>Cardueae</taxon>
        <taxon>Arctiinae</taxon>
        <taxon>Arctium</taxon>
    </lineage>
</organism>
<proteinExistence type="predicted"/>
<reference evidence="1 2" key="2">
    <citation type="journal article" date="2022" name="Mol. Ecol. Resour.">
        <title>The genomes of chicory, endive, great burdock and yacon provide insights into Asteraceae paleo-polyploidization history and plant inulin production.</title>
        <authorList>
            <person name="Fan W."/>
            <person name="Wang S."/>
            <person name="Wang H."/>
            <person name="Wang A."/>
            <person name="Jiang F."/>
            <person name="Liu H."/>
            <person name="Zhao H."/>
            <person name="Xu D."/>
            <person name="Zhang Y."/>
        </authorList>
    </citation>
    <scope>NUCLEOTIDE SEQUENCE [LARGE SCALE GENOMIC DNA]</scope>
    <source>
        <strain evidence="2">cv. Niubang</strain>
    </source>
</reference>
<comment type="caution">
    <text evidence="1">The sequence shown here is derived from an EMBL/GenBank/DDBJ whole genome shotgun (WGS) entry which is preliminary data.</text>
</comment>